<sequence length="192" mass="22038">MEVTGGWANNSKLHFHHLWNRHSTKIYFIGVFVILKPKSILMPCTKINSKCFKDLNVRQDTIKLLEENIGKTFSDIDLINVFSGQSPKATEIKAKINQWDLIKLTSFCTAKEVIKRKRKRKLTEWEKVEQPCGCQGGGGGSGMDGELGVNRCRLLPVEWISNEILLCSTGNYVWSLMMEYDNVRKKSIYMYV</sequence>
<evidence type="ECO:0000313" key="1">
    <source>
        <dbReference type="Ensembl" id="ENSSSCP00015017128.1"/>
    </source>
</evidence>
<accession>A0A8D0ND42</accession>
<dbReference type="AlphaFoldDB" id="A0A8D0ND42"/>
<reference evidence="1" key="1">
    <citation type="submission" date="2025-08" db="UniProtKB">
        <authorList>
            <consortium name="Ensembl"/>
        </authorList>
    </citation>
    <scope>IDENTIFICATION</scope>
</reference>
<proteinExistence type="predicted"/>
<dbReference type="Proteomes" id="UP000694726">
    <property type="component" value="Unplaced"/>
</dbReference>
<protein>
    <submittedName>
        <fullName evidence="1">Uncharacterized protein</fullName>
    </submittedName>
</protein>
<evidence type="ECO:0000313" key="2">
    <source>
        <dbReference type="Proteomes" id="UP000694726"/>
    </source>
</evidence>
<name>A0A8D0ND42_PIG</name>
<dbReference type="Ensembl" id="ENSSSCT00015043363.1">
    <property type="protein sequence ID" value="ENSSSCP00015017128.1"/>
    <property type="gene ID" value="ENSSSCG00015032803.1"/>
</dbReference>
<organism evidence="1 2">
    <name type="scientific">Sus scrofa</name>
    <name type="common">Pig</name>
    <dbReference type="NCBI Taxonomy" id="9823"/>
    <lineage>
        <taxon>Eukaryota</taxon>
        <taxon>Metazoa</taxon>
        <taxon>Chordata</taxon>
        <taxon>Craniata</taxon>
        <taxon>Vertebrata</taxon>
        <taxon>Euteleostomi</taxon>
        <taxon>Mammalia</taxon>
        <taxon>Eutheria</taxon>
        <taxon>Laurasiatheria</taxon>
        <taxon>Artiodactyla</taxon>
        <taxon>Suina</taxon>
        <taxon>Suidae</taxon>
        <taxon>Sus</taxon>
    </lineage>
</organism>
<dbReference type="PANTHER" id="PTHR19446">
    <property type="entry name" value="REVERSE TRANSCRIPTASES"/>
    <property type="match status" value="1"/>
</dbReference>